<gene>
    <name evidence="1" type="ORF">K443DRAFT_687010</name>
</gene>
<accession>A0A0C9WQM9</accession>
<reference evidence="2" key="2">
    <citation type="submission" date="2015-01" db="EMBL/GenBank/DDBJ databases">
        <title>Evolutionary Origins and Diversification of the Mycorrhizal Mutualists.</title>
        <authorList>
            <consortium name="DOE Joint Genome Institute"/>
            <consortium name="Mycorrhizal Genomics Consortium"/>
            <person name="Kohler A."/>
            <person name="Kuo A."/>
            <person name="Nagy L.G."/>
            <person name="Floudas D."/>
            <person name="Copeland A."/>
            <person name="Barry K.W."/>
            <person name="Cichocki N."/>
            <person name="Veneault-Fourrey C."/>
            <person name="LaButti K."/>
            <person name="Lindquist E.A."/>
            <person name="Lipzen A."/>
            <person name="Lundell T."/>
            <person name="Morin E."/>
            <person name="Murat C."/>
            <person name="Riley R."/>
            <person name="Ohm R."/>
            <person name="Sun H."/>
            <person name="Tunlid A."/>
            <person name="Henrissat B."/>
            <person name="Grigoriev I.V."/>
            <person name="Hibbett D.S."/>
            <person name="Martin F."/>
        </authorList>
    </citation>
    <scope>NUCLEOTIDE SEQUENCE [LARGE SCALE GENOMIC DNA]</scope>
    <source>
        <strain evidence="2">LaAM-08-1</strain>
    </source>
</reference>
<sequence length="53" mass="5864">MKWAEYDGTANNPSTNSPAYANIPHNGLLWSGLQQHYPITPGSTNLLDCANRY</sequence>
<reference evidence="1 2" key="1">
    <citation type="submission" date="2014-04" db="EMBL/GenBank/DDBJ databases">
        <authorList>
            <consortium name="DOE Joint Genome Institute"/>
            <person name="Kuo A."/>
            <person name="Kohler A."/>
            <person name="Nagy L.G."/>
            <person name="Floudas D."/>
            <person name="Copeland A."/>
            <person name="Barry K.W."/>
            <person name="Cichocki N."/>
            <person name="Veneault-Fourrey C."/>
            <person name="LaButti K."/>
            <person name="Lindquist E.A."/>
            <person name="Lipzen A."/>
            <person name="Lundell T."/>
            <person name="Morin E."/>
            <person name="Murat C."/>
            <person name="Sun H."/>
            <person name="Tunlid A."/>
            <person name="Henrissat B."/>
            <person name="Grigoriev I.V."/>
            <person name="Hibbett D.S."/>
            <person name="Martin F."/>
            <person name="Nordberg H.P."/>
            <person name="Cantor M.N."/>
            <person name="Hua S.X."/>
        </authorList>
    </citation>
    <scope>NUCLEOTIDE SEQUENCE [LARGE SCALE GENOMIC DNA]</scope>
    <source>
        <strain evidence="1 2">LaAM-08-1</strain>
    </source>
</reference>
<dbReference type="AlphaFoldDB" id="A0A0C9WQM9"/>
<keyword evidence="2" id="KW-1185">Reference proteome</keyword>
<organism evidence="1 2">
    <name type="scientific">Laccaria amethystina LaAM-08-1</name>
    <dbReference type="NCBI Taxonomy" id="1095629"/>
    <lineage>
        <taxon>Eukaryota</taxon>
        <taxon>Fungi</taxon>
        <taxon>Dikarya</taxon>
        <taxon>Basidiomycota</taxon>
        <taxon>Agaricomycotina</taxon>
        <taxon>Agaricomycetes</taxon>
        <taxon>Agaricomycetidae</taxon>
        <taxon>Agaricales</taxon>
        <taxon>Agaricineae</taxon>
        <taxon>Hydnangiaceae</taxon>
        <taxon>Laccaria</taxon>
    </lineage>
</organism>
<dbReference type="Proteomes" id="UP000054477">
    <property type="component" value="Unassembled WGS sequence"/>
</dbReference>
<feature type="non-terminal residue" evidence="1">
    <location>
        <position position="53"/>
    </location>
</feature>
<dbReference type="EMBL" id="KN839315">
    <property type="protein sequence ID" value="KIJ90028.1"/>
    <property type="molecule type" value="Genomic_DNA"/>
</dbReference>
<protein>
    <submittedName>
        <fullName evidence="1">Uncharacterized protein</fullName>
    </submittedName>
</protein>
<evidence type="ECO:0000313" key="1">
    <source>
        <dbReference type="EMBL" id="KIJ90028.1"/>
    </source>
</evidence>
<name>A0A0C9WQM9_9AGAR</name>
<proteinExistence type="predicted"/>
<evidence type="ECO:0000313" key="2">
    <source>
        <dbReference type="Proteomes" id="UP000054477"/>
    </source>
</evidence>
<dbReference type="HOGENOM" id="CLU_3074255_0_0_1"/>